<comment type="similarity">
    <text evidence="7 10">Belongs to the fluoride channel Fluc/FEX (TC 1.A.43) family.</text>
</comment>
<feature type="transmembrane region" description="Helical" evidence="10">
    <location>
        <begin position="109"/>
        <end position="131"/>
    </location>
</feature>
<accession>A0A0A6YDC2</accession>
<dbReference type="GO" id="GO:0062054">
    <property type="term" value="F:fluoride channel activity"/>
    <property type="evidence" value="ECO:0007669"/>
    <property type="project" value="UniProtKB-UniRule"/>
</dbReference>
<comment type="activity regulation">
    <text evidence="10">Na(+) is not transported, but it plays an essential structural role and its presence is essential for fluoride channel function.</text>
</comment>
<dbReference type="RefSeq" id="WP_035923367.1">
    <property type="nucleotide sequence ID" value="NZ_JSUH01000001.1"/>
</dbReference>
<dbReference type="GO" id="GO:0046872">
    <property type="term" value="F:metal ion binding"/>
    <property type="evidence" value="ECO:0007669"/>
    <property type="project" value="UniProtKB-KW"/>
</dbReference>
<dbReference type="Proteomes" id="UP000030466">
    <property type="component" value="Unassembled WGS sequence"/>
</dbReference>
<dbReference type="AlphaFoldDB" id="A0A0A6YDC2"/>
<keyword evidence="4 10" id="KW-1133">Transmembrane helix</keyword>
<proteinExistence type="inferred from homology"/>
<dbReference type="PANTHER" id="PTHR28259">
    <property type="entry name" value="FLUORIDE EXPORT PROTEIN 1-RELATED"/>
    <property type="match status" value="1"/>
</dbReference>
<protein>
    <recommendedName>
        <fullName evidence="10">Fluoride-specific ion channel FluC</fullName>
    </recommendedName>
</protein>
<feature type="binding site" evidence="10">
    <location>
        <position position="84"/>
    </location>
    <ligand>
        <name>Na(+)</name>
        <dbReference type="ChEBI" id="CHEBI:29101"/>
        <note>structural</note>
    </ligand>
</feature>
<organism evidence="11 12">
    <name type="scientific">Kocuria rosea subsp. polaris</name>
    <dbReference type="NCBI Taxonomy" id="136273"/>
    <lineage>
        <taxon>Bacteria</taxon>
        <taxon>Bacillati</taxon>
        <taxon>Actinomycetota</taxon>
        <taxon>Actinomycetes</taxon>
        <taxon>Micrococcales</taxon>
        <taxon>Micrococcaceae</taxon>
        <taxon>Kocuria</taxon>
    </lineage>
</organism>
<keyword evidence="2 10" id="KW-1003">Cell membrane</keyword>
<dbReference type="GO" id="GO:0005886">
    <property type="term" value="C:plasma membrane"/>
    <property type="evidence" value="ECO:0007669"/>
    <property type="project" value="UniProtKB-SubCell"/>
</dbReference>
<comment type="catalytic activity">
    <reaction evidence="8">
        <text>fluoride(in) = fluoride(out)</text>
        <dbReference type="Rhea" id="RHEA:76159"/>
        <dbReference type="ChEBI" id="CHEBI:17051"/>
    </reaction>
    <physiologicalReaction direction="left-to-right" evidence="8">
        <dbReference type="Rhea" id="RHEA:76160"/>
    </physiologicalReaction>
</comment>
<keyword evidence="12" id="KW-1185">Reference proteome</keyword>
<keyword evidence="5 10" id="KW-0472">Membrane</keyword>
<keyword evidence="6 10" id="KW-0407">Ion channel</keyword>
<keyword evidence="10" id="KW-0406">Ion transport</keyword>
<evidence type="ECO:0000313" key="11">
    <source>
        <dbReference type="EMBL" id="KHD98932.1"/>
    </source>
</evidence>
<evidence type="ECO:0000313" key="12">
    <source>
        <dbReference type="Proteomes" id="UP000030466"/>
    </source>
</evidence>
<keyword evidence="10" id="KW-0813">Transport</keyword>
<evidence type="ECO:0000256" key="3">
    <source>
        <dbReference type="ARBA" id="ARBA00022692"/>
    </source>
</evidence>
<feature type="transmembrane region" description="Helical" evidence="10">
    <location>
        <begin position="73"/>
        <end position="94"/>
    </location>
</feature>
<comment type="function">
    <text evidence="9 10">Fluoride-specific ion channel. Important for reducing fluoride concentration in the cell, thus reducing its toxicity.</text>
</comment>
<evidence type="ECO:0000256" key="10">
    <source>
        <dbReference type="HAMAP-Rule" id="MF_00454"/>
    </source>
</evidence>
<evidence type="ECO:0000256" key="5">
    <source>
        <dbReference type="ARBA" id="ARBA00023136"/>
    </source>
</evidence>
<evidence type="ECO:0000256" key="6">
    <source>
        <dbReference type="ARBA" id="ARBA00023303"/>
    </source>
</evidence>
<evidence type="ECO:0000256" key="4">
    <source>
        <dbReference type="ARBA" id="ARBA00022989"/>
    </source>
</evidence>
<dbReference type="Pfam" id="PF02537">
    <property type="entry name" value="CRCB"/>
    <property type="match status" value="1"/>
</dbReference>
<feature type="transmembrane region" description="Helical" evidence="10">
    <location>
        <begin position="40"/>
        <end position="61"/>
    </location>
</feature>
<feature type="binding site" evidence="10">
    <location>
        <position position="87"/>
    </location>
    <ligand>
        <name>Na(+)</name>
        <dbReference type="ChEBI" id="CHEBI:29101"/>
        <note>structural</note>
    </ligand>
</feature>
<keyword evidence="10" id="KW-0479">Metal-binding</keyword>
<reference evidence="11 12" key="1">
    <citation type="journal article" date="2003" name="Int. J. Syst. Evol. Microbiol.">
        <title>Kocuria polaris sp. nov., an orange-pigmented psychrophilic bacterium isolated from an Antarctic cyanobacterial mat sample.</title>
        <authorList>
            <person name="Reddy G.S."/>
            <person name="Prakash J.S."/>
            <person name="Prabahar V."/>
            <person name="Matsumoto G.I."/>
            <person name="Stackebrandt E."/>
            <person name="Shivaji S."/>
        </authorList>
    </citation>
    <scope>NUCLEOTIDE SEQUENCE [LARGE SCALE GENOMIC DNA]</scope>
    <source>
        <strain evidence="11 12">CMS 76or</strain>
    </source>
</reference>
<evidence type="ECO:0000256" key="9">
    <source>
        <dbReference type="ARBA" id="ARBA00049940"/>
    </source>
</evidence>
<dbReference type="EMBL" id="JSUH01000001">
    <property type="protein sequence ID" value="KHD98932.1"/>
    <property type="molecule type" value="Genomic_DNA"/>
</dbReference>
<name>A0A0A6YDC2_KOCRO</name>
<gene>
    <name evidence="10" type="primary">fluC</name>
    <name evidence="10" type="synonym">crcB</name>
    <name evidence="11" type="ORF">GY22_00805</name>
</gene>
<dbReference type="InterPro" id="IPR003691">
    <property type="entry name" value="FluC"/>
</dbReference>
<dbReference type="GO" id="GO:0140114">
    <property type="term" value="P:cellular detoxification of fluoride"/>
    <property type="evidence" value="ECO:0007669"/>
    <property type="project" value="UniProtKB-UniRule"/>
</dbReference>
<dbReference type="PANTHER" id="PTHR28259:SF1">
    <property type="entry name" value="FLUORIDE EXPORT PROTEIN 1-RELATED"/>
    <property type="match status" value="1"/>
</dbReference>
<evidence type="ECO:0000256" key="2">
    <source>
        <dbReference type="ARBA" id="ARBA00022475"/>
    </source>
</evidence>
<evidence type="ECO:0000256" key="7">
    <source>
        <dbReference type="ARBA" id="ARBA00035120"/>
    </source>
</evidence>
<keyword evidence="3 10" id="KW-0812">Transmembrane</keyword>
<sequence>MSRPPHRRLLLVLAVGAGGALGTGARHGLAALVPTVAGWPLATLTANLLGAFLLGMLLEALLRRGAETPRGMLLRLGAGTGALGGFTTFSSLALETERLLTGGAAGQALAYVGISLFCGFLACLAGTVLAARGRRA</sequence>
<comment type="subcellular location">
    <subcellularLocation>
        <location evidence="1 10">Cell membrane</location>
        <topology evidence="1 10">Multi-pass membrane protein</topology>
    </subcellularLocation>
</comment>
<evidence type="ECO:0000256" key="1">
    <source>
        <dbReference type="ARBA" id="ARBA00004651"/>
    </source>
</evidence>
<keyword evidence="10" id="KW-0915">Sodium</keyword>
<evidence type="ECO:0000256" key="8">
    <source>
        <dbReference type="ARBA" id="ARBA00035585"/>
    </source>
</evidence>
<dbReference type="HAMAP" id="MF_00454">
    <property type="entry name" value="FluC"/>
    <property type="match status" value="1"/>
</dbReference>
<comment type="caution">
    <text evidence="11">The sequence shown here is derived from an EMBL/GenBank/DDBJ whole genome shotgun (WGS) entry which is preliminary data.</text>
</comment>